<name>A0ABS7BP41_9SPHN</name>
<organism evidence="2 3">
    <name type="scientific">Sphingomonas citri</name>
    <dbReference type="NCBI Taxonomy" id="2862499"/>
    <lineage>
        <taxon>Bacteria</taxon>
        <taxon>Pseudomonadati</taxon>
        <taxon>Pseudomonadota</taxon>
        <taxon>Alphaproteobacteria</taxon>
        <taxon>Sphingomonadales</taxon>
        <taxon>Sphingomonadaceae</taxon>
        <taxon>Sphingomonas</taxon>
    </lineage>
</organism>
<proteinExistence type="predicted"/>
<evidence type="ECO:0000313" key="2">
    <source>
        <dbReference type="EMBL" id="MBW6531199.1"/>
    </source>
</evidence>
<sequence>MSARSIGGWLVKGSAAIAWDAHGELEVLTFDLGGERFAIEATLVREIVELLPETAVPGAPALVGAVVNHRGRIVPVADLRAAFAMVAAPPTVESRLVVAELALDDETLLLALRADRVREVVTLAEASSGDAPSVGVRWPRAYMRRLVRSGDDVIVLPDLAAILAPAFDDTGVGG</sequence>
<dbReference type="Gene3D" id="2.40.50.180">
    <property type="entry name" value="CheA-289, Domain 4"/>
    <property type="match status" value="1"/>
</dbReference>
<reference evidence="2 3" key="1">
    <citation type="submission" date="2021-07" db="EMBL/GenBank/DDBJ databases">
        <title>Sphingomonas sp.</title>
        <authorList>
            <person name="Feng G."/>
            <person name="Li J."/>
            <person name="Pan M."/>
        </authorList>
    </citation>
    <scope>NUCLEOTIDE SEQUENCE [LARGE SCALE GENOMIC DNA]</scope>
    <source>
        <strain evidence="2 3">RRHST34</strain>
    </source>
</reference>
<dbReference type="Proteomes" id="UP000759103">
    <property type="component" value="Unassembled WGS sequence"/>
</dbReference>
<dbReference type="PROSITE" id="PS50851">
    <property type="entry name" value="CHEW"/>
    <property type="match status" value="1"/>
</dbReference>
<evidence type="ECO:0000259" key="1">
    <source>
        <dbReference type="PROSITE" id="PS50851"/>
    </source>
</evidence>
<dbReference type="InterPro" id="IPR039315">
    <property type="entry name" value="CheW"/>
</dbReference>
<dbReference type="Gene3D" id="2.30.30.40">
    <property type="entry name" value="SH3 Domains"/>
    <property type="match status" value="1"/>
</dbReference>
<dbReference type="Pfam" id="PF01584">
    <property type="entry name" value="CheW"/>
    <property type="match status" value="1"/>
</dbReference>
<evidence type="ECO:0000313" key="3">
    <source>
        <dbReference type="Proteomes" id="UP000759103"/>
    </source>
</evidence>
<dbReference type="InterPro" id="IPR002545">
    <property type="entry name" value="CheW-lke_dom"/>
</dbReference>
<comment type="caution">
    <text evidence="2">The sequence shown here is derived from an EMBL/GenBank/DDBJ whole genome shotgun (WGS) entry which is preliminary data.</text>
</comment>
<protein>
    <submittedName>
        <fullName evidence="2">Chemotaxis protein CheW</fullName>
    </submittedName>
</protein>
<dbReference type="SMART" id="SM00260">
    <property type="entry name" value="CheW"/>
    <property type="match status" value="1"/>
</dbReference>
<accession>A0ABS7BP41</accession>
<dbReference type="RefSeq" id="WP_219748622.1">
    <property type="nucleotide sequence ID" value="NZ_JAHXZN010000003.1"/>
</dbReference>
<gene>
    <name evidence="2" type="ORF">KZ820_10680</name>
</gene>
<dbReference type="SUPFAM" id="SSF50341">
    <property type="entry name" value="CheW-like"/>
    <property type="match status" value="1"/>
</dbReference>
<dbReference type="PANTHER" id="PTHR22617:SF23">
    <property type="entry name" value="CHEMOTAXIS PROTEIN CHEW"/>
    <property type="match status" value="1"/>
</dbReference>
<keyword evidence="3" id="KW-1185">Reference proteome</keyword>
<dbReference type="PANTHER" id="PTHR22617">
    <property type="entry name" value="CHEMOTAXIS SENSOR HISTIDINE KINASE-RELATED"/>
    <property type="match status" value="1"/>
</dbReference>
<feature type="domain" description="CheW-like" evidence="1">
    <location>
        <begin position="24"/>
        <end position="168"/>
    </location>
</feature>
<dbReference type="EMBL" id="JAHXZN010000003">
    <property type="protein sequence ID" value="MBW6531199.1"/>
    <property type="molecule type" value="Genomic_DNA"/>
</dbReference>
<dbReference type="InterPro" id="IPR036061">
    <property type="entry name" value="CheW-like_dom_sf"/>
</dbReference>